<feature type="signal peptide" evidence="1">
    <location>
        <begin position="1"/>
        <end position="20"/>
    </location>
</feature>
<sequence length="304" mass="34775">MRLKLYHILFLTLLSSHLTAQKWSGEYWGLQVGISADIGTHINQIGLKVQGYYTSEFIQFNLGNQIRFNTSNLGGRKNYVTQRINTGIALFGGEKNSRPQLILDGLNHQSQHDYAIAYNYLWYTDNAGTSQRSGGFGLHIKQISFYVENDLFSGTGGDRFRTSHASVSYHDDLYNFSLNTQLWTGDTRGTRLLNTVDSMYIIGYKDLSTTQYGRSSNGILSVGFDYQIIYGNHFSAVAGIDSERVRHGLQNRFMHNKKFIPMRWRKPNVNYPMLNSDGYPVHYKEEAAPAKLFFQFGLNRSFTY</sequence>
<keyword evidence="4" id="KW-1185">Reference proteome</keyword>
<dbReference type="Proteomes" id="UP000293952">
    <property type="component" value="Unassembled WGS sequence"/>
</dbReference>
<organism evidence="3 4">
    <name type="scientific">Brumimicrobium glaciale</name>
    <dbReference type="NCBI Taxonomy" id="200475"/>
    <lineage>
        <taxon>Bacteria</taxon>
        <taxon>Pseudomonadati</taxon>
        <taxon>Bacteroidota</taxon>
        <taxon>Flavobacteriia</taxon>
        <taxon>Flavobacteriales</taxon>
        <taxon>Crocinitomicaceae</taxon>
        <taxon>Brumimicrobium</taxon>
    </lineage>
</organism>
<evidence type="ECO:0000313" key="4">
    <source>
        <dbReference type="Proteomes" id="UP000293952"/>
    </source>
</evidence>
<dbReference type="OrthoDB" id="6225685at2"/>
<comment type="caution">
    <text evidence="3">The sequence shown here is derived from an EMBL/GenBank/DDBJ whole genome shotgun (WGS) entry which is preliminary data.</text>
</comment>
<reference evidence="3 4" key="1">
    <citation type="submission" date="2019-02" db="EMBL/GenBank/DDBJ databases">
        <title>Genome sequence of the sea-ice species Brumimicrobium glaciale.</title>
        <authorList>
            <person name="Bowman J.P."/>
        </authorList>
    </citation>
    <scope>NUCLEOTIDE SEQUENCE [LARGE SCALE GENOMIC DNA]</scope>
    <source>
        <strain evidence="3 4">IC156</strain>
    </source>
</reference>
<proteinExistence type="predicted"/>
<feature type="domain" description="Bacterial toxin 23" evidence="2">
    <location>
        <begin position="61"/>
        <end position="256"/>
    </location>
</feature>
<feature type="chain" id="PRO_5020540060" description="Bacterial toxin 23 domain-containing protein" evidence="1">
    <location>
        <begin position="21"/>
        <end position="304"/>
    </location>
</feature>
<evidence type="ECO:0000313" key="3">
    <source>
        <dbReference type="EMBL" id="RYM34876.1"/>
    </source>
</evidence>
<evidence type="ECO:0000259" key="2">
    <source>
        <dbReference type="Pfam" id="PF15528"/>
    </source>
</evidence>
<evidence type="ECO:0000256" key="1">
    <source>
        <dbReference type="SAM" id="SignalP"/>
    </source>
</evidence>
<gene>
    <name evidence="3" type="ORF">ERX46_05735</name>
</gene>
<dbReference type="AlphaFoldDB" id="A0A4V1WFZ1"/>
<dbReference type="EMBL" id="SETE01000002">
    <property type="protein sequence ID" value="RYM34876.1"/>
    <property type="molecule type" value="Genomic_DNA"/>
</dbReference>
<name>A0A4V1WFZ1_9FLAO</name>
<dbReference type="RefSeq" id="WP_130092884.1">
    <property type="nucleotide sequence ID" value="NZ_SETE01000002.1"/>
</dbReference>
<dbReference type="InterPro" id="IPR029115">
    <property type="entry name" value="Ntox23"/>
</dbReference>
<keyword evidence="1" id="KW-0732">Signal</keyword>
<accession>A0A4V1WFZ1</accession>
<protein>
    <recommendedName>
        <fullName evidence="2">Bacterial toxin 23 domain-containing protein</fullName>
    </recommendedName>
</protein>
<dbReference type="Pfam" id="PF15528">
    <property type="entry name" value="Ntox23"/>
    <property type="match status" value="1"/>
</dbReference>